<dbReference type="Proteomes" id="UP000250321">
    <property type="component" value="Unassembled WGS sequence"/>
</dbReference>
<proteinExistence type="predicted"/>
<protein>
    <submittedName>
        <fullName evidence="1">Uncharacterized protein</fullName>
    </submittedName>
</protein>
<comment type="caution">
    <text evidence="1">The sequence shown here is derived from an EMBL/GenBank/DDBJ whole genome shotgun (WGS) entry which is preliminary data.</text>
</comment>
<sequence>MELLAVQVTTGIHNHGCKVLHWQRPRSVLLRESIRRRIFPPELDQLQEWERLRKEVLVPLTKYYSRQYRELLYDDRYHREALERHVVKKYLEEVKAAAAEAGGNLRGGIIQPDALLPNVINDHKICKKGGCPGSG</sequence>
<dbReference type="EMBL" id="PJQY01000917">
    <property type="protein sequence ID" value="PQQ06954.1"/>
    <property type="molecule type" value="Genomic_DNA"/>
</dbReference>
<evidence type="ECO:0000313" key="2">
    <source>
        <dbReference type="Proteomes" id="UP000250321"/>
    </source>
</evidence>
<evidence type="ECO:0000313" key="1">
    <source>
        <dbReference type="EMBL" id="PQQ06954.1"/>
    </source>
</evidence>
<reference evidence="1 2" key="1">
    <citation type="submission" date="2018-02" db="EMBL/GenBank/DDBJ databases">
        <title>Draft genome of wild Prunus yedoensis var. nudiflora.</title>
        <authorList>
            <person name="Baek S."/>
            <person name="Kim J.-H."/>
            <person name="Choi K."/>
            <person name="Kim G.-B."/>
            <person name="Cho A."/>
            <person name="Jang H."/>
            <person name="Shin C.-H."/>
            <person name="Yu H.-J."/>
            <person name="Mun J.-H."/>
        </authorList>
    </citation>
    <scope>NUCLEOTIDE SEQUENCE [LARGE SCALE GENOMIC DNA]</scope>
    <source>
        <strain evidence="2">cv. Jeju island</strain>
        <tissue evidence="1">Leaf</tissue>
    </source>
</reference>
<name>A0A314YQ39_PRUYE</name>
<accession>A0A314YQ39</accession>
<dbReference type="AlphaFoldDB" id="A0A314YQ39"/>
<gene>
    <name evidence="1" type="ORF">Pyn_13742</name>
</gene>
<keyword evidence="2" id="KW-1185">Reference proteome</keyword>
<organism evidence="1 2">
    <name type="scientific">Prunus yedoensis var. nudiflora</name>
    <dbReference type="NCBI Taxonomy" id="2094558"/>
    <lineage>
        <taxon>Eukaryota</taxon>
        <taxon>Viridiplantae</taxon>
        <taxon>Streptophyta</taxon>
        <taxon>Embryophyta</taxon>
        <taxon>Tracheophyta</taxon>
        <taxon>Spermatophyta</taxon>
        <taxon>Magnoliopsida</taxon>
        <taxon>eudicotyledons</taxon>
        <taxon>Gunneridae</taxon>
        <taxon>Pentapetalae</taxon>
        <taxon>rosids</taxon>
        <taxon>fabids</taxon>
        <taxon>Rosales</taxon>
        <taxon>Rosaceae</taxon>
        <taxon>Amygdaloideae</taxon>
        <taxon>Amygdaleae</taxon>
        <taxon>Prunus</taxon>
    </lineage>
</organism>